<feature type="transmembrane region" description="Helical" evidence="6">
    <location>
        <begin position="43"/>
        <end position="65"/>
    </location>
</feature>
<dbReference type="EMBL" id="JOSZ01000014">
    <property type="protein sequence ID" value="KFM18789.1"/>
    <property type="molecule type" value="Genomic_DNA"/>
</dbReference>
<dbReference type="PANTHER" id="PTHR30250">
    <property type="entry name" value="PST FAMILY PREDICTED COLANIC ACID TRANSPORTER"/>
    <property type="match status" value="1"/>
</dbReference>
<dbReference type="Proteomes" id="UP000029387">
    <property type="component" value="Unassembled WGS sequence"/>
</dbReference>
<dbReference type="AlphaFoldDB" id="A0A087RZ85"/>
<dbReference type="PANTHER" id="PTHR30250:SF11">
    <property type="entry name" value="O-ANTIGEN TRANSPORTER-RELATED"/>
    <property type="match status" value="1"/>
</dbReference>
<sequence>MEGIRVTYSGLISFLVGASTIFTGLIFTLIITRQLTQDEFGTWAIIGTLTGYVLLLNPIISYWNTREIARGKETGKTAIVSTGFFSAVAFFVYLVIAHVYSNGVEIDQTILLFAAMLIPLQFFRGTLIGIANGYKPQLEEFGMIAFEILKIVLALVFLYFLDLGLYGLIIVIFFSTLASIIVMIVNLKNKIKGNFSKELVKNWLKRFWIPIYPQIPVAVLSTEMIIFSIFTGGVGGIAYWTAAFTVSRIVRNSRLISKAVYPKVLQGGPKEIFEKNFTHVLFFAFPLAAISLVFAKPGLFALNPIYEVAFPIVLWIVPTIFLRTITEVFGSVLQGLDKVDTKEDSTFKDYIKSKLVFIPTLKIIHRISYVSIFALVLFLLSLQKLEEIELVKYWAVVALTTQIPLTIYVYILLQKEIKPEFETKAILKYFLSAIIVFNIMYFVIENNLEYNESIFIFLPELLGYLAISAIGYFGLTFAIDKKTRKLVKRVLKEIRGNK</sequence>
<feature type="transmembrane region" description="Helical" evidence="6">
    <location>
        <begin position="363"/>
        <end position="381"/>
    </location>
</feature>
<feature type="transmembrane region" description="Helical" evidence="6">
    <location>
        <begin position="112"/>
        <end position="134"/>
    </location>
</feature>
<keyword evidence="4 6" id="KW-1133">Transmembrane helix</keyword>
<feature type="transmembrane region" description="Helical" evidence="6">
    <location>
        <begin position="456"/>
        <end position="479"/>
    </location>
</feature>
<evidence type="ECO:0000256" key="4">
    <source>
        <dbReference type="ARBA" id="ARBA00022989"/>
    </source>
</evidence>
<feature type="transmembrane region" description="Helical" evidence="6">
    <location>
        <begin position="12"/>
        <end position="31"/>
    </location>
</feature>
<keyword evidence="2" id="KW-1003">Cell membrane</keyword>
<feature type="transmembrane region" description="Helical" evidence="6">
    <location>
        <begin position="393"/>
        <end position="413"/>
    </location>
</feature>
<dbReference type="GO" id="GO:0005886">
    <property type="term" value="C:plasma membrane"/>
    <property type="evidence" value="ECO:0007669"/>
    <property type="project" value="UniProtKB-SubCell"/>
</dbReference>
<feature type="transmembrane region" description="Helical" evidence="6">
    <location>
        <begin position="277"/>
        <end position="295"/>
    </location>
</feature>
<feature type="transmembrane region" description="Helical" evidence="6">
    <location>
        <begin position="141"/>
        <end position="160"/>
    </location>
</feature>
<evidence type="ECO:0000313" key="8">
    <source>
        <dbReference type="Proteomes" id="UP000029387"/>
    </source>
</evidence>
<comment type="subcellular location">
    <subcellularLocation>
        <location evidence="1">Cell membrane</location>
        <topology evidence="1">Multi-pass membrane protein</topology>
    </subcellularLocation>
</comment>
<feature type="transmembrane region" description="Helical" evidence="6">
    <location>
        <begin position="77"/>
        <end position="100"/>
    </location>
</feature>
<evidence type="ECO:0000256" key="6">
    <source>
        <dbReference type="SAM" id="Phobius"/>
    </source>
</evidence>
<accession>A0A087RZ85</accession>
<name>A0A087RZ85_9ARCH</name>
<dbReference type="InterPro" id="IPR050833">
    <property type="entry name" value="Poly_Biosynth_Transport"/>
</dbReference>
<evidence type="ECO:0000256" key="3">
    <source>
        <dbReference type="ARBA" id="ARBA00022692"/>
    </source>
</evidence>
<evidence type="ECO:0000256" key="5">
    <source>
        <dbReference type="ARBA" id="ARBA00023136"/>
    </source>
</evidence>
<feature type="transmembrane region" description="Helical" evidence="6">
    <location>
        <begin position="166"/>
        <end position="187"/>
    </location>
</feature>
<evidence type="ECO:0000256" key="1">
    <source>
        <dbReference type="ARBA" id="ARBA00004651"/>
    </source>
</evidence>
<feature type="transmembrane region" description="Helical" evidence="6">
    <location>
        <begin position="425"/>
        <end position="444"/>
    </location>
</feature>
<proteinExistence type="predicted"/>
<evidence type="ECO:0000256" key="2">
    <source>
        <dbReference type="ARBA" id="ARBA00022475"/>
    </source>
</evidence>
<keyword evidence="5 6" id="KW-0472">Membrane</keyword>
<keyword evidence="8" id="KW-1185">Reference proteome</keyword>
<evidence type="ECO:0000313" key="7">
    <source>
        <dbReference type="EMBL" id="KFM18789.1"/>
    </source>
</evidence>
<comment type="caution">
    <text evidence="7">The sequence shown here is derived from an EMBL/GenBank/DDBJ whole genome shotgun (WGS) entry which is preliminary data.</text>
</comment>
<reference evidence="7 8" key="1">
    <citation type="submission" date="2014-06" db="EMBL/GenBank/DDBJ databases">
        <authorList>
            <person name="Ngugi D.K."/>
            <person name="Blom J."/>
            <person name="Alam I."/>
            <person name="Rashid M."/>
            <person name="Baalawi W."/>
            <person name="Zhang G."/>
            <person name="Hikmawan T."/>
            <person name="Guan Y."/>
            <person name="Antunes A."/>
            <person name="Siam R."/>
            <person name="El-Dorry H."/>
            <person name="Bajic V."/>
            <person name="Stingl U."/>
        </authorList>
    </citation>
    <scope>NUCLEOTIDE SEQUENCE [LARGE SCALE GENOMIC DNA]</scope>
    <source>
        <strain evidence="7">SCGC AAA799-P11</strain>
    </source>
</reference>
<keyword evidence="3 6" id="KW-0812">Transmembrane</keyword>
<gene>
    <name evidence="7" type="ORF">AAA799P11_00998</name>
</gene>
<organism evidence="7 8">
    <name type="scientific">Marine Group I thaumarchaeote SCGC AAA799-P11</name>
    <dbReference type="NCBI Taxonomy" id="1502295"/>
    <lineage>
        <taxon>Archaea</taxon>
        <taxon>Nitrososphaerota</taxon>
        <taxon>Marine Group I</taxon>
    </lineage>
</organism>
<protein>
    <submittedName>
        <fullName evidence="7">PTS system polysaccharide transporter protein</fullName>
    </submittedName>
</protein>